<gene>
    <name evidence="4" type="primary">BAIP3</name>
</gene>
<comment type="similarity">
    <text evidence="1">Belongs to the unc-13 family.</text>
</comment>
<dbReference type="OrthoDB" id="67700at2759"/>
<dbReference type="SUPFAM" id="SSF49562">
    <property type="entry name" value="C2 domain (Calcium/lipid-binding domain, CaLB)"/>
    <property type="match status" value="1"/>
</dbReference>
<proteinExistence type="inferred from homology"/>
<evidence type="ECO:0000313" key="4">
    <source>
        <dbReference type="EMBL" id="JAC38117.1"/>
    </source>
</evidence>
<protein>
    <submittedName>
        <fullName evidence="4">BAI1-associated protein 3</fullName>
    </submittedName>
</protein>
<evidence type="ECO:0000256" key="1">
    <source>
        <dbReference type="ARBA" id="ARBA00005823"/>
    </source>
</evidence>
<dbReference type="Pfam" id="PF00168">
    <property type="entry name" value="C2"/>
    <property type="match status" value="1"/>
</dbReference>
<feature type="domain" description="C2" evidence="3">
    <location>
        <begin position="153"/>
        <end position="280"/>
    </location>
</feature>
<dbReference type="InterPro" id="IPR000008">
    <property type="entry name" value="C2_dom"/>
</dbReference>
<dbReference type="Gene3D" id="2.60.40.150">
    <property type="entry name" value="C2 domain"/>
    <property type="match status" value="1"/>
</dbReference>
<dbReference type="GO" id="GO:0099503">
    <property type="term" value="C:secretory vesicle"/>
    <property type="evidence" value="ECO:0007669"/>
    <property type="project" value="TreeGrafter"/>
</dbReference>
<reference evidence="4" key="1">
    <citation type="journal article" date="2014" name="BMC Genomics">
        <title>Characterizing the developmental transcriptome of the oriental fruit fly, Bactrocera dorsalis (Diptera: Tephritidae) through comparative genomic analysis with Drosophila melanogaster utilizing modENCODE datasets.</title>
        <authorList>
            <person name="Geib S.M."/>
            <person name="Calla B."/>
            <person name="Hall B."/>
            <person name="Hou S."/>
            <person name="Manoukis N.C."/>
        </authorList>
    </citation>
    <scope>NUCLEOTIDE SEQUENCE</scope>
    <source>
        <strain evidence="4">Punador</strain>
    </source>
</reference>
<evidence type="ECO:0000256" key="2">
    <source>
        <dbReference type="ARBA" id="ARBA00022483"/>
    </source>
</evidence>
<evidence type="ECO:0000259" key="3">
    <source>
        <dbReference type="PROSITE" id="PS50004"/>
    </source>
</evidence>
<dbReference type="EMBL" id="GAKP01020835">
    <property type="protein sequence ID" value="JAC38117.1"/>
    <property type="molecule type" value="Transcribed_RNA"/>
</dbReference>
<dbReference type="SMART" id="SM00239">
    <property type="entry name" value="C2"/>
    <property type="match status" value="1"/>
</dbReference>
<dbReference type="GO" id="GO:0006887">
    <property type="term" value="P:exocytosis"/>
    <property type="evidence" value="ECO:0007669"/>
    <property type="project" value="UniProtKB-KW"/>
</dbReference>
<dbReference type="PANTHER" id="PTHR45999">
    <property type="entry name" value="UNC-13-4A, ISOFORM B"/>
    <property type="match status" value="1"/>
</dbReference>
<dbReference type="PROSITE" id="PS50004">
    <property type="entry name" value="C2"/>
    <property type="match status" value="1"/>
</dbReference>
<dbReference type="PRINTS" id="PR00360">
    <property type="entry name" value="C2DOMAIN"/>
</dbReference>
<name>A0A034V7K6_BACDO</name>
<accession>A0A034V7K6</accession>
<dbReference type="PANTHER" id="PTHR45999:SF2">
    <property type="entry name" value="PROTEIN UNC-13 HOMOLOG 4B"/>
    <property type="match status" value="1"/>
</dbReference>
<keyword evidence="2" id="KW-0268">Exocytosis</keyword>
<organism evidence="4">
    <name type="scientific">Bactrocera dorsalis</name>
    <name type="common">Oriental fruit fly</name>
    <name type="synonym">Dacus dorsalis</name>
    <dbReference type="NCBI Taxonomy" id="27457"/>
    <lineage>
        <taxon>Eukaryota</taxon>
        <taxon>Metazoa</taxon>
        <taxon>Ecdysozoa</taxon>
        <taxon>Arthropoda</taxon>
        <taxon>Hexapoda</taxon>
        <taxon>Insecta</taxon>
        <taxon>Pterygota</taxon>
        <taxon>Neoptera</taxon>
        <taxon>Endopterygota</taxon>
        <taxon>Diptera</taxon>
        <taxon>Brachycera</taxon>
        <taxon>Muscomorpha</taxon>
        <taxon>Tephritoidea</taxon>
        <taxon>Tephritidae</taxon>
        <taxon>Bactrocera</taxon>
        <taxon>Bactrocera</taxon>
    </lineage>
</organism>
<dbReference type="AlphaFoldDB" id="A0A034V7K6"/>
<sequence length="296" mass="33794">MDEERMWKSMLAKLQELKVNPPTEHESRLQETDGGFFEKFGSLLKQKSHLEETEIKTNLEPFAVDYEADNEKEVIQKECIKNSSSIGPEESVNIPELKNCKEELVESAIGMNIDDLYQEILFEICNNCGCESYDICPDILLEFAQEVFKISNTKHEEILRMARQKEPPKLRLNVEIIKAENLLPKDANGFSDPFATIYLESNASHRYNTSVKHTTLNPIWEEHFSLPIIDNPKEEVLVVEIWDFDAAETIKEKVNKLLDVKGVKGLSKLMKEIAQTASTGKHDNELIGRAAITLKV</sequence>
<dbReference type="InterPro" id="IPR035892">
    <property type="entry name" value="C2_domain_sf"/>
</dbReference>
<dbReference type="InterPro" id="IPR052095">
    <property type="entry name" value="UNC-13_domain"/>
</dbReference>